<gene>
    <name evidence="2" type="ORF">SCLTRI_LOCUS3247</name>
</gene>
<reference evidence="2" key="1">
    <citation type="submission" date="2020-10" db="EMBL/GenBank/DDBJ databases">
        <authorList>
            <person name="Kusch S."/>
        </authorList>
    </citation>
    <scope>NUCLEOTIDE SEQUENCE</scope>
    <source>
        <strain evidence="2">SwB9</strain>
    </source>
</reference>
<proteinExistence type="predicted"/>
<protein>
    <submittedName>
        <fullName evidence="2">Bec2a6cd-4836-4a5c-a042-d47a2e447ce5</fullName>
    </submittedName>
</protein>
<comment type="caution">
    <text evidence="2">The sequence shown here is derived from an EMBL/GenBank/DDBJ whole genome shotgun (WGS) entry which is preliminary data.</text>
</comment>
<accession>A0A8H2ZNK4</accession>
<dbReference type="EMBL" id="CAJHIA010000010">
    <property type="protein sequence ID" value="CAD6443455.1"/>
    <property type="molecule type" value="Genomic_DNA"/>
</dbReference>
<feature type="region of interest" description="Disordered" evidence="1">
    <location>
        <begin position="1"/>
        <end position="22"/>
    </location>
</feature>
<organism evidence="2 3">
    <name type="scientific">Sclerotinia trifoliorum</name>
    <dbReference type="NCBI Taxonomy" id="28548"/>
    <lineage>
        <taxon>Eukaryota</taxon>
        <taxon>Fungi</taxon>
        <taxon>Dikarya</taxon>
        <taxon>Ascomycota</taxon>
        <taxon>Pezizomycotina</taxon>
        <taxon>Leotiomycetes</taxon>
        <taxon>Helotiales</taxon>
        <taxon>Sclerotiniaceae</taxon>
        <taxon>Sclerotinia</taxon>
    </lineage>
</organism>
<keyword evidence="3" id="KW-1185">Reference proteome</keyword>
<feature type="compositionally biased region" description="Basic residues" evidence="1">
    <location>
        <begin position="8"/>
        <end position="20"/>
    </location>
</feature>
<evidence type="ECO:0000313" key="3">
    <source>
        <dbReference type="Proteomes" id="UP000624404"/>
    </source>
</evidence>
<evidence type="ECO:0000256" key="1">
    <source>
        <dbReference type="SAM" id="MobiDB-lite"/>
    </source>
</evidence>
<dbReference type="AlphaFoldDB" id="A0A8H2ZNK4"/>
<dbReference type="OrthoDB" id="3545454at2759"/>
<sequence length="110" mass="13255">MSEENKRAKTHYSRYPKRRQAMGPQEVAALVADAEPPLPQTIINNHHHHFHLTVHNGDGFTEEERDLLRFRNDMREAENFRFSSLQMQELSRRITELERFSLQQNERWRL</sequence>
<evidence type="ECO:0000313" key="2">
    <source>
        <dbReference type="EMBL" id="CAD6443455.1"/>
    </source>
</evidence>
<dbReference type="Proteomes" id="UP000624404">
    <property type="component" value="Unassembled WGS sequence"/>
</dbReference>
<name>A0A8H2ZNK4_9HELO</name>